<gene>
    <name evidence="2" type="ORF">JCM19274_1407</name>
</gene>
<dbReference type="Proteomes" id="UP000029643">
    <property type="component" value="Unassembled WGS sequence"/>
</dbReference>
<organism evidence="2 3">
    <name type="scientific">Algibacter lectus</name>
    <dbReference type="NCBI Taxonomy" id="221126"/>
    <lineage>
        <taxon>Bacteria</taxon>
        <taxon>Pseudomonadati</taxon>
        <taxon>Bacteroidota</taxon>
        <taxon>Flavobacteriia</taxon>
        <taxon>Flavobacteriales</taxon>
        <taxon>Flavobacteriaceae</taxon>
        <taxon>Algibacter</taxon>
    </lineage>
</organism>
<dbReference type="InterPro" id="IPR055378">
    <property type="entry name" value="GH3_C"/>
</dbReference>
<reference evidence="2 3" key="1">
    <citation type="journal article" date="2014" name="Genome Announc.">
        <title>Draft Genome Sequences of Marine Flavobacterium Algibacter lectus Strains SS8 and NR4.</title>
        <authorList>
            <person name="Takatani N."/>
            <person name="Nakanishi M."/>
            <person name="Meirelles P."/>
            <person name="Mino S."/>
            <person name="Suda W."/>
            <person name="Oshima K."/>
            <person name="Hattori M."/>
            <person name="Ohkuma M."/>
            <person name="Hosokawa M."/>
            <person name="Miyashita K."/>
            <person name="Thompson F.L."/>
            <person name="Niwa A."/>
            <person name="Sawabe T."/>
            <person name="Sawabe T."/>
        </authorList>
    </citation>
    <scope>NUCLEOTIDE SEQUENCE [LARGE SCALE GENOMIC DNA]</scope>
    <source>
        <strain evidence="3">JCM19274</strain>
    </source>
</reference>
<evidence type="ECO:0000313" key="3">
    <source>
        <dbReference type="Proteomes" id="UP000029643"/>
    </source>
</evidence>
<comment type="caution">
    <text evidence="2">The sequence shown here is derived from an EMBL/GenBank/DDBJ whole genome shotgun (WGS) entry which is preliminary data.</text>
</comment>
<accession>A0A090WUU3</accession>
<evidence type="ECO:0000313" key="2">
    <source>
        <dbReference type="EMBL" id="GAL80781.1"/>
    </source>
</evidence>
<protein>
    <submittedName>
        <fullName evidence="2">Putative auxin-regulated protein</fullName>
    </submittedName>
</protein>
<evidence type="ECO:0000259" key="1">
    <source>
        <dbReference type="Pfam" id="PF23572"/>
    </source>
</evidence>
<proteinExistence type="predicted"/>
<dbReference type="Pfam" id="PF23572">
    <property type="entry name" value="GH3_C"/>
    <property type="match status" value="1"/>
</dbReference>
<dbReference type="EMBL" id="BBNU01000012">
    <property type="protein sequence ID" value="GAL80781.1"/>
    <property type="molecule type" value="Genomic_DNA"/>
</dbReference>
<feature type="domain" description="GH3 C-terminal" evidence="1">
    <location>
        <begin position="3"/>
        <end position="54"/>
    </location>
</feature>
<sequence>MKALNSDYEAKRYNSITLNKPKITIARKNLFHDWLKQNNKLGGQHKVPRLSNTRDYINELLELNVSYA</sequence>
<name>A0A090WUU3_9FLAO</name>
<dbReference type="AlphaFoldDB" id="A0A090WUU3"/>